<proteinExistence type="predicted"/>
<sequence length="63" mass="6574">MMNFINFELLDTLLGLLLCALFVLGTLFIATEVRASPEAGPTLADSVLAVPAIATAAQEQAPV</sequence>
<evidence type="ECO:0000313" key="1">
    <source>
        <dbReference type="EMBL" id="MDQ0566270.1"/>
    </source>
</evidence>
<accession>A0A6I4UBU7</accession>
<evidence type="ECO:0000313" key="2">
    <source>
        <dbReference type="EMBL" id="MXP34629.1"/>
    </source>
</evidence>
<dbReference type="Proteomes" id="UP000439914">
    <property type="component" value="Unassembled WGS sequence"/>
</dbReference>
<evidence type="ECO:0000313" key="3">
    <source>
        <dbReference type="Proteomes" id="UP000439914"/>
    </source>
</evidence>
<comment type="caution">
    <text evidence="2">The sequence shown here is derived from an EMBL/GenBank/DDBJ whole genome shotgun (WGS) entry which is preliminary data.</text>
</comment>
<dbReference type="AlphaFoldDB" id="A0A6I4UBU7"/>
<dbReference type="Proteomes" id="UP001238601">
    <property type="component" value="Unassembled WGS sequence"/>
</dbReference>
<name>A0A6I4UBU7_9SPHN</name>
<reference evidence="2 3" key="1">
    <citation type="submission" date="2019-12" db="EMBL/GenBank/DDBJ databases">
        <title>Genomic-based taxomic classification of the family Erythrobacteraceae.</title>
        <authorList>
            <person name="Xu L."/>
        </authorList>
    </citation>
    <scope>NUCLEOTIDE SEQUENCE [LARGE SCALE GENOMIC DNA]</scope>
    <source>
        <strain evidence="2 3">CGMCC 1.8703</strain>
    </source>
</reference>
<reference evidence="1 4" key="2">
    <citation type="submission" date="2023-07" db="EMBL/GenBank/DDBJ databases">
        <title>Genomic Encyclopedia of Type Strains, Phase IV (KMG-IV): sequencing the most valuable type-strain genomes for metagenomic binning, comparative biology and taxonomic classification.</title>
        <authorList>
            <person name="Goeker M."/>
        </authorList>
    </citation>
    <scope>NUCLEOTIDE SEQUENCE [LARGE SCALE GENOMIC DNA]</scope>
    <source>
        <strain evidence="1 4">DSM 14432</strain>
    </source>
</reference>
<keyword evidence="4" id="KW-1185">Reference proteome</keyword>
<gene>
    <name evidence="2" type="ORF">GRI55_02470</name>
    <name evidence="1" type="ORF">QOZ97_001803</name>
</gene>
<dbReference type="EMBL" id="JAUSWK010000002">
    <property type="protein sequence ID" value="MDQ0566270.1"/>
    <property type="molecule type" value="Genomic_DNA"/>
</dbReference>
<dbReference type="EMBL" id="WTYG01000001">
    <property type="protein sequence ID" value="MXP34629.1"/>
    <property type="molecule type" value="Genomic_DNA"/>
</dbReference>
<protein>
    <submittedName>
        <fullName evidence="2">Uncharacterized protein</fullName>
    </submittedName>
</protein>
<organism evidence="2 3">
    <name type="scientific">Qipengyuania citrea</name>
    <dbReference type="NCBI Taxonomy" id="225971"/>
    <lineage>
        <taxon>Bacteria</taxon>
        <taxon>Pseudomonadati</taxon>
        <taxon>Pseudomonadota</taxon>
        <taxon>Alphaproteobacteria</taxon>
        <taxon>Sphingomonadales</taxon>
        <taxon>Erythrobacteraceae</taxon>
        <taxon>Qipengyuania</taxon>
    </lineage>
</organism>
<evidence type="ECO:0000313" key="4">
    <source>
        <dbReference type="Proteomes" id="UP001238601"/>
    </source>
</evidence>